<name>A0ABV4NIE1_9GAMM</name>
<keyword evidence="7" id="KW-1185">Reference proteome</keyword>
<dbReference type="InterPro" id="IPR029061">
    <property type="entry name" value="THDP-binding"/>
</dbReference>
<dbReference type="Gene3D" id="3.40.50.970">
    <property type="match status" value="1"/>
</dbReference>
<protein>
    <recommendedName>
        <fullName evidence="4">Pyruvate dehydrogenase E1 component subunit alpha</fullName>
        <ecNumber evidence="4">1.2.4.1</ecNumber>
    </recommendedName>
</protein>
<comment type="cofactor">
    <cofactor evidence="1 4">
        <name>thiamine diphosphate</name>
        <dbReference type="ChEBI" id="CHEBI:58937"/>
    </cofactor>
</comment>
<evidence type="ECO:0000256" key="2">
    <source>
        <dbReference type="ARBA" id="ARBA00023002"/>
    </source>
</evidence>
<keyword evidence="3 4" id="KW-0786">Thiamine pyrophosphate</keyword>
<feature type="domain" description="Dehydrogenase E1 component" evidence="5">
    <location>
        <begin position="43"/>
        <end position="333"/>
    </location>
</feature>
<evidence type="ECO:0000259" key="5">
    <source>
        <dbReference type="Pfam" id="PF00676"/>
    </source>
</evidence>
<comment type="catalytic activity">
    <reaction evidence="4">
        <text>N(6)-[(R)-lipoyl]-L-lysyl-[protein] + pyruvate + H(+) = N(6)-[(R)-S(8)-acetyldihydrolipoyl]-L-lysyl-[protein] + CO2</text>
        <dbReference type="Rhea" id="RHEA:19189"/>
        <dbReference type="Rhea" id="RHEA-COMP:10474"/>
        <dbReference type="Rhea" id="RHEA-COMP:10478"/>
        <dbReference type="ChEBI" id="CHEBI:15361"/>
        <dbReference type="ChEBI" id="CHEBI:15378"/>
        <dbReference type="ChEBI" id="CHEBI:16526"/>
        <dbReference type="ChEBI" id="CHEBI:83099"/>
        <dbReference type="ChEBI" id="CHEBI:83111"/>
        <dbReference type="EC" id="1.2.4.1"/>
    </reaction>
</comment>
<dbReference type="NCBIfam" id="TIGR03181">
    <property type="entry name" value="PDH_E1_alph_x"/>
    <property type="match status" value="1"/>
</dbReference>
<comment type="subunit">
    <text evidence="4">Heterodimer of an alpha and a beta chain.</text>
</comment>
<proteinExistence type="predicted"/>
<dbReference type="InterPro" id="IPR050771">
    <property type="entry name" value="Alpha-ketoacid_DH_E1_comp"/>
</dbReference>
<sequence>MHKPRMQLLASFDIASLQYLDERGQTTQALPDFATQDTLEALYRQMTLARMVDDRAVKMQRTGQLGTYPSSLGQEAIGVGVAAAMAKEDVYCPNYRETGALLERGVRIEEIYTIWGGDERGQNFCHVREDLPLSVPIATQMLHGAGVAFALKYKHEQLNQPMRAAVTSGGDGATSKGDFYEAINLAGDWKLPLVVVINNNQWAISLSRSGQTACRTLAQKAIAAGIPSLQVDGNDVIAVYQAVTEALQQAHAGGGPSLIEAVSYRLCDHTTADDASRYQPAEELKEAWAREPLRRLRAYLGTLGAWGEAREEAMQRELKEILEESVRVYRQTPRDTATAIFDHLYETLPEAFVEQYQQLQGDS</sequence>
<evidence type="ECO:0000313" key="6">
    <source>
        <dbReference type="EMBL" id="MFA0789327.1"/>
    </source>
</evidence>
<comment type="caution">
    <text evidence="6">The sequence shown here is derived from an EMBL/GenBank/DDBJ whole genome shotgun (WGS) entry which is preliminary data.</text>
</comment>
<keyword evidence="4 6" id="KW-0670">Pyruvate</keyword>
<accession>A0ABV4NIE1</accession>
<dbReference type="SUPFAM" id="SSF52518">
    <property type="entry name" value="Thiamin diphosphate-binding fold (THDP-binding)"/>
    <property type="match status" value="1"/>
</dbReference>
<dbReference type="RefSeq" id="WP_371842442.1">
    <property type="nucleotide sequence ID" value="NZ_JBGMEL010000002.1"/>
</dbReference>
<organism evidence="6 7">
    <name type="scientific">Microbulbifer echini</name>
    <dbReference type="NCBI Taxonomy" id="1529067"/>
    <lineage>
        <taxon>Bacteria</taxon>
        <taxon>Pseudomonadati</taxon>
        <taxon>Pseudomonadota</taxon>
        <taxon>Gammaproteobacteria</taxon>
        <taxon>Cellvibrionales</taxon>
        <taxon>Microbulbiferaceae</taxon>
        <taxon>Microbulbifer</taxon>
    </lineage>
</organism>
<evidence type="ECO:0000256" key="4">
    <source>
        <dbReference type="RuleBase" id="RU366007"/>
    </source>
</evidence>
<keyword evidence="2 4" id="KW-0560">Oxidoreductase</keyword>
<reference evidence="6 7" key="1">
    <citation type="submission" date="2024-08" db="EMBL/GenBank/DDBJ databases">
        <authorList>
            <person name="Ishaq N."/>
        </authorList>
    </citation>
    <scope>NUCLEOTIDE SEQUENCE [LARGE SCALE GENOMIC DNA]</scope>
    <source>
        <strain evidence="6 7">JCM 30400</strain>
    </source>
</reference>
<dbReference type="Proteomes" id="UP001569414">
    <property type="component" value="Unassembled WGS sequence"/>
</dbReference>
<comment type="function">
    <text evidence="4">The pyruvate dehydrogenase complex catalyzes the overall conversion of pyruvate to acetyl-CoA and CO(2). It contains multiple copies of three enzymatic components: pyruvate dehydrogenase (E1), dihydrolipoamide acetyltransferase (E2) and lipoamide dehydrogenase (E3).</text>
</comment>
<dbReference type="PANTHER" id="PTHR43380">
    <property type="entry name" value="2-OXOISOVALERATE DEHYDROGENASE SUBUNIT ALPHA, MITOCHONDRIAL"/>
    <property type="match status" value="1"/>
</dbReference>
<dbReference type="InterPro" id="IPR017596">
    <property type="entry name" value="PdhA/BkdA"/>
</dbReference>
<gene>
    <name evidence="6" type="primary">pdhA</name>
    <name evidence="6" type="ORF">ACCI51_02145</name>
</gene>
<dbReference type="InterPro" id="IPR001017">
    <property type="entry name" value="DH_E1"/>
</dbReference>
<dbReference type="Pfam" id="PF00676">
    <property type="entry name" value="E1_dh"/>
    <property type="match status" value="1"/>
</dbReference>
<dbReference type="PANTHER" id="PTHR43380:SF1">
    <property type="entry name" value="2-OXOISOVALERATE DEHYDROGENASE SUBUNIT ALPHA, MITOCHONDRIAL"/>
    <property type="match status" value="1"/>
</dbReference>
<dbReference type="CDD" id="cd02000">
    <property type="entry name" value="TPP_E1_PDC_ADC_BCADC"/>
    <property type="match status" value="1"/>
</dbReference>
<dbReference type="EMBL" id="JBGMEL010000002">
    <property type="protein sequence ID" value="MFA0789327.1"/>
    <property type="molecule type" value="Genomic_DNA"/>
</dbReference>
<evidence type="ECO:0000313" key="7">
    <source>
        <dbReference type="Proteomes" id="UP001569414"/>
    </source>
</evidence>
<evidence type="ECO:0000256" key="3">
    <source>
        <dbReference type="ARBA" id="ARBA00023052"/>
    </source>
</evidence>
<dbReference type="EC" id="1.2.4.1" evidence="4"/>
<evidence type="ECO:0000256" key="1">
    <source>
        <dbReference type="ARBA" id="ARBA00001964"/>
    </source>
</evidence>